<evidence type="ECO:0000259" key="3">
    <source>
        <dbReference type="PROSITE" id="PS50097"/>
    </source>
</evidence>
<dbReference type="EMBL" id="MU071076">
    <property type="protein sequence ID" value="KAF5826292.1"/>
    <property type="molecule type" value="Genomic_DNA"/>
</dbReference>
<feature type="compositionally biased region" description="Low complexity" evidence="2">
    <location>
        <begin position="76"/>
        <end position="86"/>
    </location>
</feature>
<accession>A0ABQ7FV67</accession>
<protein>
    <recommendedName>
        <fullName evidence="3">BTB domain-containing protein</fullName>
    </recommendedName>
</protein>
<reference evidence="4" key="1">
    <citation type="submission" date="2017-08" db="EMBL/GenBank/DDBJ databases">
        <authorList>
            <person name="Polle J.E."/>
            <person name="Barry K."/>
            <person name="Cushman J."/>
            <person name="Schmutz J."/>
            <person name="Tran D."/>
            <person name="Hathwaick L.T."/>
            <person name="Yim W.C."/>
            <person name="Jenkins J."/>
            <person name="Mckie-Krisberg Z.M."/>
            <person name="Prochnik S."/>
            <person name="Lindquist E."/>
            <person name="Dockter R.B."/>
            <person name="Adam C."/>
            <person name="Molina H."/>
            <person name="Bunkerborg J."/>
            <person name="Jin E."/>
            <person name="Buchheim M."/>
            <person name="Magnuson J."/>
        </authorList>
    </citation>
    <scope>NUCLEOTIDE SEQUENCE</scope>
    <source>
        <strain evidence="4">CCAP 19/18</strain>
    </source>
</reference>
<dbReference type="Pfam" id="PF00651">
    <property type="entry name" value="BTB"/>
    <property type="match status" value="1"/>
</dbReference>
<feature type="region of interest" description="Disordered" evidence="2">
    <location>
        <begin position="27"/>
        <end position="113"/>
    </location>
</feature>
<feature type="compositionally biased region" description="Basic and acidic residues" evidence="2">
    <location>
        <begin position="48"/>
        <end position="59"/>
    </location>
</feature>
<evidence type="ECO:0000313" key="5">
    <source>
        <dbReference type="Proteomes" id="UP000815325"/>
    </source>
</evidence>
<evidence type="ECO:0000313" key="4">
    <source>
        <dbReference type="EMBL" id="KAF5826292.1"/>
    </source>
</evidence>
<dbReference type="InterPro" id="IPR000210">
    <property type="entry name" value="BTB/POZ_dom"/>
</dbReference>
<gene>
    <name evidence="4" type="ORF">DUNSADRAFT_3742</name>
</gene>
<name>A0ABQ7FV67_DUNSA</name>
<dbReference type="Proteomes" id="UP000815325">
    <property type="component" value="Unassembled WGS sequence"/>
</dbReference>
<dbReference type="PROSITE" id="PS50097">
    <property type="entry name" value="BTB"/>
    <property type="match status" value="1"/>
</dbReference>
<proteinExistence type="predicted"/>
<sequence>MANPGPLAWAFGDEALSDITLAFVPKGAAEQARAETPTSGPPGKKRKTQEGLDEPHGQEVEPQAVMPHAEHQADEPQPAVPHAAPQADEHQEHQAVAPQAETQADVQAEEPQATQTLPAHRMVLATYSEYFRALFMRWAIDKKMVKLEYDGPDDLAAAQACIKAMYLQKLDADDLHAEPQSQSVVLLLVKVICWADMLQAPTCTELCISKLAGSFQPGSPQDVNWVLEGLPSSVHDSPSFAKVQKVCQDWLQHRFADIHEVITKRDLLEAFKQLSAQCVLLWMGCDNLMGTENDVHALATIWHRGEKGTAAQDEDLVALSRQLRVSQLAKSVQECMLPESPWFKEGRLLRFFWTAFRRYGRTSLQKAPALSIPAAWLAPARQSTISGRPWSLMDRAWFAWRVPVSAVTRMLEAEKEKPLHFSERFYSNGAHFRAYLFLDKSSMKLFIYVVRNRKDQVMDVSLSILQECPRHFDGSDDDDLHIVDKGICKDLKKLIVKGNGVGGKVAGPSTAQEFLPLLQDQLVDGFLVFQIKVCPL</sequence>
<dbReference type="Gene3D" id="3.30.710.10">
    <property type="entry name" value="Potassium Channel Kv1.1, Chain A"/>
    <property type="match status" value="1"/>
</dbReference>
<dbReference type="SUPFAM" id="SSF54695">
    <property type="entry name" value="POZ domain"/>
    <property type="match status" value="1"/>
</dbReference>
<comment type="caution">
    <text evidence="4">The sequence shown here is derived from an EMBL/GenBank/DDBJ whole genome shotgun (WGS) entry which is preliminary data.</text>
</comment>
<keyword evidence="5" id="KW-1185">Reference proteome</keyword>
<dbReference type="CDD" id="cd18186">
    <property type="entry name" value="BTB_POZ_ZBTB_KLHL-like"/>
    <property type="match status" value="1"/>
</dbReference>
<organism evidence="4 5">
    <name type="scientific">Dunaliella salina</name>
    <name type="common">Green alga</name>
    <name type="synonym">Protococcus salinus</name>
    <dbReference type="NCBI Taxonomy" id="3046"/>
    <lineage>
        <taxon>Eukaryota</taxon>
        <taxon>Viridiplantae</taxon>
        <taxon>Chlorophyta</taxon>
        <taxon>core chlorophytes</taxon>
        <taxon>Chlorophyceae</taxon>
        <taxon>CS clade</taxon>
        <taxon>Chlamydomonadales</taxon>
        <taxon>Dunaliellaceae</taxon>
        <taxon>Dunaliella</taxon>
    </lineage>
</organism>
<feature type="domain" description="BTB" evidence="3">
    <location>
        <begin position="104"/>
        <end position="174"/>
    </location>
</feature>
<comment type="pathway">
    <text evidence="1">Protein modification; protein ubiquitination.</text>
</comment>
<dbReference type="InterPro" id="IPR011333">
    <property type="entry name" value="SKP1/BTB/POZ_sf"/>
</dbReference>
<evidence type="ECO:0000256" key="2">
    <source>
        <dbReference type="SAM" id="MobiDB-lite"/>
    </source>
</evidence>
<evidence type="ECO:0000256" key="1">
    <source>
        <dbReference type="ARBA" id="ARBA00004906"/>
    </source>
</evidence>